<accession>A0A3R6ADN4</accession>
<dbReference type="Pfam" id="PF02277">
    <property type="entry name" value="DBI_PRT"/>
    <property type="match status" value="1"/>
</dbReference>
<dbReference type="SUPFAM" id="SSF52733">
    <property type="entry name" value="Nicotinate mononucleotide:5,6-dimethylbenzimidazole phosphoribosyltransferase (CobT)"/>
    <property type="match status" value="1"/>
</dbReference>
<evidence type="ECO:0000256" key="6">
    <source>
        <dbReference type="ARBA" id="ARBA00022573"/>
    </source>
</evidence>
<organism evidence="11 12">
    <name type="scientific">Roseburia inulinivorans</name>
    <dbReference type="NCBI Taxonomy" id="360807"/>
    <lineage>
        <taxon>Bacteria</taxon>
        <taxon>Bacillati</taxon>
        <taxon>Bacillota</taxon>
        <taxon>Clostridia</taxon>
        <taxon>Lachnospirales</taxon>
        <taxon>Lachnospiraceae</taxon>
        <taxon>Roseburia</taxon>
    </lineage>
</organism>
<dbReference type="InterPro" id="IPR023195">
    <property type="entry name" value="Nict_dMeBzImd_PRibTrfase_N"/>
</dbReference>
<gene>
    <name evidence="11" type="primary">cobT</name>
    <name evidence="11" type="ORF">DW914_09290</name>
</gene>
<dbReference type="GO" id="GO:0008939">
    <property type="term" value="F:nicotinate-nucleotide-dimethylbenzimidazole phosphoribosyltransferase activity"/>
    <property type="evidence" value="ECO:0007669"/>
    <property type="project" value="UniProtKB-UniRule"/>
</dbReference>
<dbReference type="NCBIfam" id="TIGR03160">
    <property type="entry name" value="cobT_DBIPRT"/>
    <property type="match status" value="1"/>
</dbReference>
<comment type="similarity">
    <text evidence="3">Belongs to the CobT family.</text>
</comment>
<comment type="catalytic activity">
    <reaction evidence="9">
        <text>5,6-dimethylbenzimidazole + nicotinate beta-D-ribonucleotide = alpha-ribazole 5'-phosphate + nicotinate + H(+)</text>
        <dbReference type="Rhea" id="RHEA:11196"/>
        <dbReference type="ChEBI" id="CHEBI:15378"/>
        <dbReference type="ChEBI" id="CHEBI:15890"/>
        <dbReference type="ChEBI" id="CHEBI:32544"/>
        <dbReference type="ChEBI" id="CHEBI:57502"/>
        <dbReference type="ChEBI" id="CHEBI:57918"/>
        <dbReference type="EC" id="2.4.2.21"/>
    </reaction>
</comment>
<name>A0A3R6ADN4_9FIRM</name>
<keyword evidence="6" id="KW-0169">Cobalamin biosynthesis</keyword>
<dbReference type="EC" id="2.4.2.21" evidence="4 10"/>
<dbReference type="AlphaFoldDB" id="A0A3R6ADN4"/>
<evidence type="ECO:0000256" key="7">
    <source>
        <dbReference type="ARBA" id="ARBA00022676"/>
    </source>
</evidence>
<evidence type="ECO:0000256" key="1">
    <source>
        <dbReference type="ARBA" id="ARBA00002197"/>
    </source>
</evidence>
<dbReference type="Gene3D" id="3.40.50.10210">
    <property type="match status" value="1"/>
</dbReference>
<dbReference type="Gene3D" id="1.10.1610.10">
    <property type="match status" value="1"/>
</dbReference>
<evidence type="ECO:0000256" key="2">
    <source>
        <dbReference type="ARBA" id="ARBA00005049"/>
    </source>
</evidence>
<evidence type="ECO:0000256" key="9">
    <source>
        <dbReference type="ARBA" id="ARBA00047340"/>
    </source>
</evidence>
<dbReference type="InterPro" id="IPR017846">
    <property type="entry name" value="Nict_dMeBzImd_PRibTrfase_bact"/>
</dbReference>
<evidence type="ECO:0000256" key="10">
    <source>
        <dbReference type="NCBIfam" id="TIGR03160"/>
    </source>
</evidence>
<comment type="caution">
    <text evidence="11">The sequence shown here is derived from an EMBL/GenBank/DDBJ whole genome shotgun (WGS) entry which is preliminary data.</text>
</comment>
<evidence type="ECO:0000313" key="12">
    <source>
        <dbReference type="Proteomes" id="UP000283492"/>
    </source>
</evidence>
<dbReference type="NCBIfam" id="NF000996">
    <property type="entry name" value="PRK00105.1"/>
    <property type="match status" value="1"/>
</dbReference>
<dbReference type="PANTHER" id="PTHR43463:SF1">
    <property type="entry name" value="NICOTINATE-NUCLEOTIDE--DIMETHYLBENZIMIDAZOLE PHOSPHORIBOSYLTRANSFERASE"/>
    <property type="match status" value="1"/>
</dbReference>
<proteinExistence type="inferred from homology"/>
<evidence type="ECO:0000256" key="5">
    <source>
        <dbReference type="ARBA" id="ARBA00015486"/>
    </source>
</evidence>
<keyword evidence="8 11" id="KW-0808">Transferase</keyword>
<dbReference type="Proteomes" id="UP000283492">
    <property type="component" value="Unassembled WGS sequence"/>
</dbReference>
<evidence type="ECO:0000256" key="3">
    <source>
        <dbReference type="ARBA" id="ARBA00007110"/>
    </source>
</evidence>
<evidence type="ECO:0000313" key="11">
    <source>
        <dbReference type="EMBL" id="RHA88531.1"/>
    </source>
</evidence>
<sequence length="346" mass="36642">MEFIIEEPDKKIGQEIKANWDRLAKPLDGLGEFEGLLARIGAILGSPEIDIAKKAVIVMCADNGVVAEGISQSGQEITAAVTENLGKRNTSVCKMAKVVGAEIFPVDIGVNTDRIFPGVISRKVKKGTNDFLLKPAMSEREAMQAVRVGMELVKECKEAGYTLLGTGEMGIGNTTTSAAMAAALLSVPPEIVAGRGAGLSDEGLVRKRQVIAAALEKYQLRETEPMRILCSVGGLDIAGLCGVFLGGAKYHMPIVADGVISAVAALTAERLCPGTKEFIIPSHKGKEPASELLMRELGLSPVLDAGLALGEGTGAVMMFSLLDIAMSLYETGATFGDFKIEEYHRF</sequence>
<dbReference type="CDD" id="cd02439">
    <property type="entry name" value="DMB-PRT_CobT"/>
    <property type="match status" value="1"/>
</dbReference>
<reference evidence="11 12" key="1">
    <citation type="submission" date="2018-08" db="EMBL/GenBank/DDBJ databases">
        <title>A genome reference for cultivated species of the human gut microbiota.</title>
        <authorList>
            <person name="Zou Y."/>
            <person name="Xue W."/>
            <person name="Luo G."/>
        </authorList>
    </citation>
    <scope>NUCLEOTIDE SEQUENCE [LARGE SCALE GENOMIC DNA]</scope>
    <source>
        <strain evidence="11 12">AM42-1AC</strain>
    </source>
</reference>
<dbReference type="EMBL" id="QSFX01000014">
    <property type="protein sequence ID" value="RHA88531.1"/>
    <property type="molecule type" value="Genomic_DNA"/>
</dbReference>
<comment type="function">
    <text evidence="1">Catalyzes the synthesis of alpha-ribazole-5'-phosphate from nicotinate mononucleotide (NAMN) and 5,6-dimethylbenzimidazole (DMB).</text>
</comment>
<protein>
    <recommendedName>
        <fullName evidence="5 10">Nicotinate-nucleotide--dimethylbenzimidazole phosphoribosyltransferase</fullName>
        <ecNumber evidence="4 10">2.4.2.21</ecNumber>
    </recommendedName>
</protein>
<evidence type="ECO:0000256" key="8">
    <source>
        <dbReference type="ARBA" id="ARBA00022679"/>
    </source>
</evidence>
<dbReference type="RefSeq" id="WP_118581577.1">
    <property type="nucleotide sequence ID" value="NZ_CABJFX010000014.1"/>
</dbReference>
<keyword evidence="7 11" id="KW-0328">Glycosyltransferase</keyword>
<dbReference type="UniPathway" id="UPA00061">
    <property type="reaction ID" value="UER00516"/>
</dbReference>
<comment type="pathway">
    <text evidence="2">Nucleoside biosynthesis; alpha-ribazole biosynthesis; alpha-ribazole from 5,6-dimethylbenzimidazole: step 1/2.</text>
</comment>
<dbReference type="GO" id="GO:0009236">
    <property type="term" value="P:cobalamin biosynthetic process"/>
    <property type="evidence" value="ECO:0007669"/>
    <property type="project" value="UniProtKB-UniRule"/>
</dbReference>
<evidence type="ECO:0000256" key="4">
    <source>
        <dbReference type="ARBA" id="ARBA00011991"/>
    </source>
</evidence>
<dbReference type="PANTHER" id="PTHR43463">
    <property type="entry name" value="NICOTINATE-NUCLEOTIDE--DIMETHYLBENZIMIDAZOLE PHOSPHORIBOSYLTRANSFERASE"/>
    <property type="match status" value="1"/>
</dbReference>
<dbReference type="InterPro" id="IPR036087">
    <property type="entry name" value="Nict_dMeBzImd_PRibTrfase_sf"/>
</dbReference>
<dbReference type="InterPro" id="IPR003200">
    <property type="entry name" value="Nict_dMeBzImd_PRibTrfase"/>
</dbReference>